<keyword evidence="4" id="KW-1185">Reference proteome</keyword>
<dbReference type="Pfam" id="PF09835">
    <property type="entry name" value="DUF2062"/>
    <property type="match status" value="1"/>
</dbReference>
<evidence type="ECO:0000259" key="2">
    <source>
        <dbReference type="Pfam" id="PF09835"/>
    </source>
</evidence>
<feature type="transmembrane region" description="Helical" evidence="1">
    <location>
        <begin position="139"/>
        <end position="165"/>
    </location>
</feature>
<feature type="domain" description="DUF2062" evidence="2">
    <location>
        <begin position="28"/>
        <end position="173"/>
    </location>
</feature>
<name>A0ABV8RET0_9SPHN</name>
<gene>
    <name evidence="3" type="ORF">ACFOWX_05585</name>
</gene>
<keyword evidence="1" id="KW-0472">Membrane</keyword>
<keyword evidence="1" id="KW-0812">Transmembrane</keyword>
<dbReference type="RefSeq" id="WP_381422118.1">
    <property type="nucleotide sequence ID" value="NZ_JBHSDH010000013.1"/>
</dbReference>
<proteinExistence type="predicted"/>
<comment type="caution">
    <text evidence="3">The sequence shown here is derived from an EMBL/GenBank/DDBJ whole genome shotgun (WGS) entry which is preliminary data.</text>
</comment>
<evidence type="ECO:0000313" key="4">
    <source>
        <dbReference type="Proteomes" id="UP001595887"/>
    </source>
</evidence>
<dbReference type="PANTHER" id="PTHR40547">
    <property type="entry name" value="SLL0298 PROTEIN"/>
    <property type="match status" value="1"/>
</dbReference>
<keyword evidence="1" id="KW-1133">Transmembrane helix</keyword>
<accession>A0ABV8RET0</accession>
<dbReference type="PANTHER" id="PTHR40547:SF1">
    <property type="entry name" value="SLL0298 PROTEIN"/>
    <property type="match status" value="1"/>
</dbReference>
<dbReference type="Proteomes" id="UP001595887">
    <property type="component" value="Unassembled WGS sequence"/>
</dbReference>
<evidence type="ECO:0000313" key="3">
    <source>
        <dbReference type="EMBL" id="MFC4291883.1"/>
    </source>
</evidence>
<dbReference type="EMBL" id="JBHSDH010000013">
    <property type="protein sequence ID" value="MFC4291883.1"/>
    <property type="molecule type" value="Genomic_DNA"/>
</dbReference>
<feature type="transmembrane region" description="Helical" evidence="1">
    <location>
        <begin position="51"/>
        <end position="74"/>
    </location>
</feature>
<protein>
    <submittedName>
        <fullName evidence="3">DUF2062 domain-containing protein</fullName>
    </submittedName>
</protein>
<organism evidence="3 4">
    <name type="scientific">Sphingorhabdus arenilitoris</name>
    <dbReference type="NCBI Taxonomy" id="1490041"/>
    <lineage>
        <taxon>Bacteria</taxon>
        <taxon>Pseudomonadati</taxon>
        <taxon>Pseudomonadota</taxon>
        <taxon>Alphaproteobacteria</taxon>
        <taxon>Sphingomonadales</taxon>
        <taxon>Sphingomonadaceae</taxon>
        <taxon>Sphingorhabdus</taxon>
    </lineage>
</organism>
<dbReference type="InterPro" id="IPR018639">
    <property type="entry name" value="DUF2062"/>
</dbReference>
<sequence>MKKDKAKKTWLDRNLPTREGLAENKYLKPFSNRFLRSELWRFTRRSVPRGVALGLFSAFIVPVGQIFLAAFMALPLRANVPVAVLTTFITNPLTFPFWFYVANQIGGFVMRVEQLTGEPMVPAGGSGRWEWFAWLAQEAGLTAIGLVMLAIVSSAIGYFVSSWLWDARIRTKRARRRSKLLAARREKQL</sequence>
<evidence type="ECO:0000256" key="1">
    <source>
        <dbReference type="SAM" id="Phobius"/>
    </source>
</evidence>
<reference evidence="4" key="1">
    <citation type="journal article" date="2019" name="Int. J. Syst. Evol. Microbiol.">
        <title>The Global Catalogue of Microorganisms (GCM) 10K type strain sequencing project: providing services to taxonomists for standard genome sequencing and annotation.</title>
        <authorList>
            <consortium name="The Broad Institute Genomics Platform"/>
            <consortium name="The Broad Institute Genome Sequencing Center for Infectious Disease"/>
            <person name="Wu L."/>
            <person name="Ma J."/>
        </authorList>
    </citation>
    <scope>NUCLEOTIDE SEQUENCE [LARGE SCALE GENOMIC DNA]</scope>
    <source>
        <strain evidence="4">CECT 8531</strain>
    </source>
</reference>